<keyword evidence="7 8" id="KW-0460">Magnesium</keyword>
<dbReference type="UniPathway" id="UPA00078">
    <property type="reaction ID" value="UER00161"/>
</dbReference>
<dbReference type="OrthoDB" id="9802097at2"/>
<keyword evidence="6 8" id="KW-0067">ATP-binding</keyword>
<feature type="binding site" evidence="8">
    <location>
        <begin position="13"/>
        <end position="18"/>
    </location>
    <ligand>
        <name>ATP</name>
        <dbReference type="ChEBI" id="CHEBI:30616"/>
    </ligand>
</feature>
<feature type="binding site" evidence="8">
    <location>
        <position position="55"/>
    </location>
    <ligand>
        <name>ATP</name>
        <dbReference type="ChEBI" id="CHEBI:30616"/>
    </ligand>
</feature>
<comment type="caution">
    <text evidence="8">Lacks conserved residue(s) required for the propagation of feature annotation.</text>
</comment>
<feature type="binding site" evidence="8">
    <location>
        <position position="112"/>
    </location>
    <ligand>
        <name>Mg(2+)</name>
        <dbReference type="ChEBI" id="CHEBI:18420"/>
    </ligand>
</feature>
<dbReference type="AlphaFoldDB" id="A0A559TBM1"/>
<dbReference type="Gene3D" id="3.40.50.300">
    <property type="entry name" value="P-loop containing nucleotide triphosphate hydrolases"/>
    <property type="match status" value="1"/>
</dbReference>
<dbReference type="GO" id="GO:0000287">
    <property type="term" value="F:magnesium ion binding"/>
    <property type="evidence" value="ECO:0007669"/>
    <property type="project" value="UniProtKB-UniRule"/>
</dbReference>
<evidence type="ECO:0000256" key="8">
    <source>
        <dbReference type="HAMAP-Rule" id="MF_00336"/>
    </source>
</evidence>
<accession>A0A559TBM1</accession>
<name>A0A559TBM1_SERFO</name>
<comment type="subcellular location">
    <subcellularLocation>
        <location evidence="8">Cytoplasm</location>
    </subcellularLocation>
</comment>
<dbReference type="NCBIfam" id="TIGR00347">
    <property type="entry name" value="bioD"/>
    <property type="match status" value="1"/>
</dbReference>
<dbReference type="GO" id="GO:0009102">
    <property type="term" value="P:biotin biosynthetic process"/>
    <property type="evidence" value="ECO:0007669"/>
    <property type="project" value="UniProtKB-UniRule"/>
</dbReference>
<keyword evidence="1 8" id="KW-0963">Cytoplasm</keyword>
<comment type="cofactor">
    <cofactor evidence="8">
        <name>Mg(2+)</name>
        <dbReference type="ChEBI" id="CHEBI:18420"/>
    </cofactor>
</comment>
<dbReference type="CDD" id="cd03109">
    <property type="entry name" value="DTBS"/>
    <property type="match status" value="1"/>
</dbReference>
<dbReference type="InterPro" id="IPR004472">
    <property type="entry name" value="DTB_synth_BioD"/>
</dbReference>
<comment type="subunit">
    <text evidence="8">Homodimer.</text>
</comment>
<evidence type="ECO:0000256" key="5">
    <source>
        <dbReference type="ARBA" id="ARBA00022756"/>
    </source>
</evidence>
<evidence type="ECO:0000256" key="1">
    <source>
        <dbReference type="ARBA" id="ARBA00022490"/>
    </source>
</evidence>
<keyword evidence="2 8" id="KW-0436">Ligase</keyword>
<keyword evidence="5 8" id="KW-0093">Biotin biosynthesis</keyword>
<dbReference type="EMBL" id="VISQ01000001">
    <property type="protein sequence ID" value="TVZ72011.1"/>
    <property type="molecule type" value="Genomic_DNA"/>
</dbReference>
<feature type="binding site" evidence="8">
    <location>
        <begin position="201"/>
        <end position="203"/>
    </location>
    <ligand>
        <name>ATP</name>
        <dbReference type="ChEBI" id="CHEBI:30616"/>
    </ligand>
</feature>
<feature type="binding site" evidence="8">
    <location>
        <position position="55"/>
    </location>
    <ligand>
        <name>Mg(2+)</name>
        <dbReference type="ChEBI" id="CHEBI:18420"/>
    </ligand>
</feature>
<feature type="binding site" evidence="8">
    <location>
        <begin position="172"/>
        <end position="173"/>
    </location>
    <ligand>
        <name>ATP</name>
        <dbReference type="ChEBI" id="CHEBI:30616"/>
    </ligand>
</feature>
<dbReference type="PANTHER" id="PTHR43210">
    <property type="entry name" value="DETHIOBIOTIN SYNTHETASE"/>
    <property type="match status" value="1"/>
</dbReference>
<comment type="caution">
    <text evidence="9">The sequence shown here is derived from an EMBL/GenBank/DDBJ whole genome shotgun (WGS) entry which is preliminary data.</text>
</comment>
<evidence type="ECO:0000313" key="9">
    <source>
        <dbReference type="EMBL" id="TVZ72011.1"/>
    </source>
</evidence>
<feature type="binding site" evidence="8">
    <location>
        <begin position="112"/>
        <end position="115"/>
    </location>
    <ligand>
        <name>ATP</name>
        <dbReference type="ChEBI" id="CHEBI:30616"/>
    </ligand>
</feature>
<dbReference type="InterPro" id="IPR027417">
    <property type="entry name" value="P-loop_NTPase"/>
</dbReference>
<keyword evidence="4 8" id="KW-0547">Nucleotide-binding</keyword>
<reference evidence="9" key="2">
    <citation type="submission" date="2019-08" db="EMBL/GenBank/DDBJ databases">
        <title>Investigation of anaerobic lignin degradation for improved lignocellulosic biofuels.</title>
        <authorList>
            <person name="Deangelis K.PhD."/>
        </authorList>
    </citation>
    <scope>NUCLEOTIDE SEQUENCE [LARGE SCALE GENOMIC DNA]</scope>
    <source>
        <strain evidence="9">128R</strain>
    </source>
</reference>
<dbReference type="HAMAP" id="MF_00336">
    <property type="entry name" value="BioD"/>
    <property type="match status" value="1"/>
</dbReference>
<dbReference type="SUPFAM" id="SSF52540">
    <property type="entry name" value="P-loop containing nucleoside triphosphate hydrolases"/>
    <property type="match status" value="1"/>
</dbReference>
<dbReference type="FunFam" id="3.40.50.300:FF:000292">
    <property type="entry name" value="ATP-dependent dethiobiotin synthetase BioD"/>
    <property type="match status" value="1"/>
</dbReference>
<reference evidence="9" key="1">
    <citation type="submission" date="2019-06" db="EMBL/GenBank/DDBJ databases">
        <authorList>
            <person name="Deangelis K."/>
            <person name="Huntemann M."/>
            <person name="Clum A."/>
            <person name="Pillay M."/>
            <person name="Palaniappan K."/>
            <person name="Varghese N."/>
            <person name="Mikhailova N."/>
            <person name="Stamatis D."/>
            <person name="Reddy T."/>
            <person name="Daum C."/>
            <person name="Shapiro N."/>
            <person name="Ivanova N."/>
            <person name="Kyrpides N."/>
            <person name="Woyke T."/>
        </authorList>
    </citation>
    <scope>NUCLEOTIDE SEQUENCE [LARGE SCALE GENOMIC DNA]</scope>
    <source>
        <strain evidence="9">128R</strain>
    </source>
</reference>
<dbReference type="GO" id="GO:0005524">
    <property type="term" value="F:ATP binding"/>
    <property type="evidence" value="ECO:0007669"/>
    <property type="project" value="UniProtKB-UniRule"/>
</dbReference>
<dbReference type="PANTHER" id="PTHR43210:SF4">
    <property type="entry name" value="ATP-DEPENDENT DETHIOBIOTIN SYNTHETASE BIOD 2"/>
    <property type="match status" value="1"/>
</dbReference>
<dbReference type="Pfam" id="PF13500">
    <property type="entry name" value="AAA_26"/>
    <property type="match status" value="1"/>
</dbReference>
<evidence type="ECO:0000256" key="6">
    <source>
        <dbReference type="ARBA" id="ARBA00022840"/>
    </source>
</evidence>
<proteinExistence type="inferred from homology"/>
<evidence type="ECO:0000256" key="3">
    <source>
        <dbReference type="ARBA" id="ARBA00022723"/>
    </source>
</evidence>
<comment type="pathway">
    <text evidence="8">Cofactor biosynthesis; biotin biosynthesis; biotin from 7,8-diaminononanoate: step 1/2.</text>
</comment>
<feature type="binding site" evidence="8">
    <location>
        <position position="208"/>
    </location>
    <ligand>
        <name>ATP</name>
        <dbReference type="ChEBI" id="CHEBI:30616"/>
    </ligand>
</feature>
<comment type="function">
    <text evidence="8">Catalyzes a mechanistically unusual reaction, the ATP-dependent insertion of CO2 between the N7 and N8 nitrogen atoms of 7,8-diaminopelargonic acid (DAPA, also called 7,8-diammoniononanoate) to form a ureido ring.</text>
</comment>
<comment type="catalytic activity">
    <reaction evidence="8">
        <text>(7R,8S)-7,8-diammoniononanoate + CO2 + ATP = (4R,5S)-dethiobiotin + ADP + phosphate + 3 H(+)</text>
        <dbReference type="Rhea" id="RHEA:15805"/>
        <dbReference type="ChEBI" id="CHEBI:15378"/>
        <dbReference type="ChEBI" id="CHEBI:16526"/>
        <dbReference type="ChEBI" id="CHEBI:30616"/>
        <dbReference type="ChEBI" id="CHEBI:43474"/>
        <dbReference type="ChEBI" id="CHEBI:149469"/>
        <dbReference type="ChEBI" id="CHEBI:149473"/>
        <dbReference type="ChEBI" id="CHEBI:456216"/>
        <dbReference type="EC" id="6.3.3.3"/>
    </reaction>
</comment>
<organism evidence="9">
    <name type="scientific">Serratia fonticola</name>
    <dbReference type="NCBI Taxonomy" id="47917"/>
    <lineage>
        <taxon>Bacteria</taxon>
        <taxon>Pseudomonadati</taxon>
        <taxon>Pseudomonadota</taxon>
        <taxon>Gammaproteobacteria</taxon>
        <taxon>Enterobacterales</taxon>
        <taxon>Yersiniaceae</taxon>
        <taxon>Serratia</taxon>
    </lineage>
</organism>
<evidence type="ECO:0000256" key="2">
    <source>
        <dbReference type="ARBA" id="ARBA00022598"/>
    </source>
</evidence>
<keyword evidence="3 8" id="KW-0479">Metal-binding</keyword>
<feature type="binding site" evidence="8">
    <location>
        <position position="17"/>
    </location>
    <ligand>
        <name>Mg(2+)</name>
        <dbReference type="ChEBI" id="CHEBI:18420"/>
    </ligand>
</feature>
<comment type="similarity">
    <text evidence="8">Belongs to the dethiobiotin synthetase family.</text>
</comment>
<evidence type="ECO:0000256" key="7">
    <source>
        <dbReference type="ARBA" id="ARBA00022842"/>
    </source>
</evidence>
<sequence length="226" mass="24692">MLKRLFVTGTDTDVGKTVVSRGLLQAFAAQGRSAVGYKPIAARCLETSEGIRNKDALVLQGSSTMPLSYEEINPITCMDEVFHAHASQDIDYGAMSRGLQHLTAKADTVVVEGSGGWRVLMNDLRPYAEWVVQEQLPVILVVGIKLGCVSHALLTVQSIINDGLPLLGWVANRINPGLAHYAETIDALQQRIPAPLLGEIPYLPRAEQRELAQYLDLSSLIDRYAL</sequence>
<dbReference type="GO" id="GO:0005829">
    <property type="term" value="C:cytosol"/>
    <property type="evidence" value="ECO:0007669"/>
    <property type="project" value="TreeGrafter"/>
</dbReference>
<protein>
    <recommendedName>
        <fullName evidence="8">ATP-dependent dethiobiotin synthetase BioD</fullName>
        <ecNumber evidence="8">6.3.3.3</ecNumber>
    </recommendedName>
    <alternativeName>
        <fullName evidence="8">DTB synthetase</fullName>
        <shortName evidence="8">DTBS</shortName>
    </alternativeName>
    <alternativeName>
        <fullName evidence="8">Dethiobiotin synthase</fullName>
    </alternativeName>
</protein>
<dbReference type="GO" id="GO:0004141">
    <property type="term" value="F:dethiobiotin synthase activity"/>
    <property type="evidence" value="ECO:0007669"/>
    <property type="project" value="UniProtKB-UniRule"/>
</dbReference>
<dbReference type="GO" id="GO:0042803">
    <property type="term" value="F:protein homodimerization activity"/>
    <property type="evidence" value="ECO:0007669"/>
    <property type="project" value="UniProtKB-ARBA"/>
</dbReference>
<dbReference type="EC" id="6.3.3.3" evidence="8"/>
<gene>
    <name evidence="8" type="primary">bioD</name>
    <name evidence="9" type="ORF">FHU10_4672</name>
</gene>
<dbReference type="PIRSF" id="PIRSF006755">
    <property type="entry name" value="DTB_synth"/>
    <property type="match status" value="1"/>
</dbReference>
<feature type="active site" evidence="8">
    <location>
        <position position="38"/>
    </location>
</feature>
<evidence type="ECO:0000256" key="4">
    <source>
        <dbReference type="ARBA" id="ARBA00022741"/>
    </source>
</evidence>